<dbReference type="PIRSF" id="PIRSF006060">
    <property type="entry name" value="AA_transporter"/>
    <property type="match status" value="1"/>
</dbReference>
<feature type="transmembrane region" description="Helical" evidence="7">
    <location>
        <begin position="39"/>
        <end position="62"/>
    </location>
</feature>
<feature type="transmembrane region" description="Helical" evidence="7">
    <location>
        <begin position="7"/>
        <end position="27"/>
    </location>
</feature>
<comment type="caution">
    <text evidence="8">The sequence shown here is derived from an EMBL/GenBank/DDBJ whole genome shotgun (WGS) entry which is preliminary data.</text>
</comment>
<feature type="transmembrane region" description="Helical" evidence="7">
    <location>
        <begin position="448"/>
        <end position="473"/>
    </location>
</feature>
<comment type="subcellular location">
    <subcellularLocation>
        <location evidence="1">Cell membrane</location>
        <topology evidence="1">Multi-pass membrane protein</topology>
    </subcellularLocation>
</comment>
<evidence type="ECO:0000256" key="4">
    <source>
        <dbReference type="ARBA" id="ARBA00022692"/>
    </source>
</evidence>
<evidence type="ECO:0000256" key="1">
    <source>
        <dbReference type="ARBA" id="ARBA00004651"/>
    </source>
</evidence>
<feature type="transmembrane region" description="Helical" evidence="7">
    <location>
        <begin position="342"/>
        <end position="363"/>
    </location>
</feature>
<dbReference type="Proteomes" id="UP001519349">
    <property type="component" value="Unassembled WGS sequence"/>
</dbReference>
<feature type="transmembrane region" description="Helical" evidence="7">
    <location>
        <begin position="291"/>
        <end position="312"/>
    </location>
</feature>
<dbReference type="PANTHER" id="PTHR42770">
    <property type="entry name" value="AMINO ACID TRANSPORTER-RELATED"/>
    <property type="match status" value="1"/>
</dbReference>
<evidence type="ECO:0000256" key="6">
    <source>
        <dbReference type="ARBA" id="ARBA00023136"/>
    </source>
</evidence>
<dbReference type="Gene3D" id="1.20.1740.10">
    <property type="entry name" value="Amino acid/polyamine transporter I"/>
    <property type="match status" value="1"/>
</dbReference>
<evidence type="ECO:0000313" key="9">
    <source>
        <dbReference type="Proteomes" id="UP001519349"/>
    </source>
</evidence>
<feature type="transmembrane region" description="Helical" evidence="7">
    <location>
        <begin position="120"/>
        <end position="142"/>
    </location>
</feature>
<keyword evidence="2" id="KW-0813">Transport</keyword>
<evidence type="ECO:0000256" key="3">
    <source>
        <dbReference type="ARBA" id="ARBA00022475"/>
    </source>
</evidence>
<evidence type="ECO:0000256" key="5">
    <source>
        <dbReference type="ARBA" id="ARBA00022989"/>
    </source>
</evidence>
<dbReference type="PANTHER" id="PTHR42770:SF15">
    <property type="entry name" value="GLUTAMATE_GAMMA-AMINOBUTYRATE ANTIPORTER-RELATED"/>
    <property type="match status" value="1"/>
</dbReference>
<feature type="transmembrane region" description="Helical" evidence="7">
    <location>
        <begin position="415"/>
        <end position="436"/>
    </location>
</feature>
<evidence type="ECO:0000313" key="8">
    <source>
        <dbReference type="EMBL" id="MBP2621482.1"/>
    </source>
</evidence>
<dbReference type="InterPro" id="IPR002293">
    <property type="entry name" value="AA/rel_permease1"/>
</dbReference>
<evidence type="ECO:0000256" key="7">
    <source>
        <dbReference type="SAM" id="Phobius"/>
    </source>
</evidence>
<keyword evidence="4 7" id="KW-0812">Transmembrane</keyword>
<organism evidence="8 9">
    <name type="scientific">Streptococcus panodentis</name>
    <dbReference type="NCBI Taxonomy" id="1581472"/>
    <lineage>
        <taxon>Bacteria</taxon>
        <taxon>Bacillati</taxon>
        <taxon>Bacillota</taxon>
        <taxon>Bacilli</taxon>
        <taxon>Lactobacillales</taxon>
        <taxon>Streptococcaceae</taxon>
        <taxon>Streptococcus</taxon>
    </lineage>
</organism>
<feature type="transmembrane region" description="Helical" evidence="7">
    <location>
        <begin position="196"/>
        <end position="218"/>
    </location>
</feature>
<keyword evidence="9" id="KW-1185">Reference proteome</keyword>
<feature type="transmembrane region" description="Helical" evidence="7">
    <location>
        <begin position="369"/>
        <end position="395"/>
    </location>
</feature>
<gene>
    <name evidence="8" type="ORF">DHL47_09165</name>
</gene>
<evidence type="ECO:0000256" key="2">
    <source>
        <dbReference type="ARBA" id="ARBA00022448"/>
    </source>
</evidence>
<name>A0ABS5AY21_9STRE</name>
<sequence>MEKNNKQLNWAMISLIAFNLVWGLGNVVNNYAQQGLSVVTSWVIILVIYLIPYALMVGQLGATFKEQEGGVTDWIANTSTKRLAFFAAWTYWVTQIPYLAQKSQVILISLGWIVQGNGDFLSSLSTPALVGLELLAFLLLLYLSTKGLKALKYLGTLAGGSMLVMSLLFILLAVALPAIKPDLQLATANMDKVSTYIPKFDFVYLTTIALLVFSVGGAESMSPYVNKAKNPAKEFPKGMIAMVIMVGVCAIFGSFGMAMLFDSNNIPADLMRNGAYQAFDVLGQHWGIGRLLVFIYAVTQFLGQASVLALNVDSHMQIFLGSADKDFIPGWLRKRSKTGTLVNGYILTGVLVSILIALPLLGLKQIDSIVHWLTNLNAIVLPTSYLWVFLAFIFLYRNWDQYKNAQYIFIKNKKLGILIGGWGFCFTAFACILGMFPQIDMGKQPTEWWFTFLTNIITPVLLLAIGLILPWLARREQKAKN</sequence>
<dbReference type="RefSeq" id="WP_209551612.1">
    <property type="nucleotide sequence ID" value="NZ_QFAY01000018.1"/>
</dbReference>
<accession>A0ABS5AY21</accession>
<keyword evidence="3" id="KW-1003">Cell membrane</keyword>
<keyword evidence="5 7" id="KW-1133">Transmembrane helix</keyword>
<reference evidence="8 9" key="1">
    <citation type="submission" date="2018-05" db="EMBL/GenBank/DDBJ databases">
        <title>Draft genome sequence of Streptococcus panodentis CCUG 70867T.</title>
        <authorList>
            <person name="Salva-Serra F."/>
            <person name="Mendez V."/>
            <person name="Jaen-Luchoro D."/>
            <person name="Gonzales-Siles L."/>
            <person name="Karlsson R."/>
            <person name="Engstrom-Jakobsson H."/>
            <person name="Busquets A."/>
            <person name="Gomila M."/>
            <person name="Pineiro-Iglesias B."/>
            <person name="Bennasar-Figueras A."/>
            <person name="Seeger M."/>
            <person name="Moore E."/>
        </authorList>
    </citation>
    <scope>NUCLEOTIDE SEQUENCE [LARGE SCALE GENOMIC DNA]</scope>
    <source>
        <strain evidence="8 9">CCUG 70867</strain>
    </source>
</reference>
<feature type="transmembrane region" description="Helical" evidence="7">
    <location>
        <begin position="239"/>
        <end position="261"/>
    </location>
</feature>
<proteinExistence type="predicted"/>
<dbReference type="EMBL" id="QFAY01000018">
    <property type="protein sequence ID" value="MBP2621482.1"/>
    <property type="molecule type" value="Genomic_DNA"/>
</dbReference>
<keyword evidence="6 7" id="KW-0472">Membrane</keyword>
<feature type="transmembrane region" description="Helical" evidence="7">
    <location>
        <begin position="154"/>
        <end position="176"/>
    </location>
</feature>
<protein>
    <submittedName>
        <fullName evidence="8">Amino acid permease</fullName>
    </submittedName>
</protein>
<dbReference type="InterPro" id="IPR050367">
    <property type="entry name" value="APC_superfamily"/>
</dbReference>
<dbReference type="Pfam" id="PF13520">
    <property type="entry name" value="AA_permease_2"/>
    <property type="match status" value="1"/>
</dbReference>